<dbReference type="OrthoDB" id="5396786at2759"/>
<sequence length="528" mass="57808">MPSASQILATALEIEGEGSEEEVSVAIGALLISAIKDGKPRVPLSRILQEVTQAGCASLLDPLDAVPVLLSSRDQAAKDLISLMGECSSAKEVIIAVQESMEHIRASVQLEDEEDEGPNMKELSFPSQLNILIGLYTSAVPRLKLRHKTAFETINPLLAELQEIIPSMVSRATCEEGRALITSVSQVLNNILKWITTSISIKDDESLLFKGLLKSLLDCTIDSFANMIHSSLAQRTFEHLFPRFTIRPALEAGWEGGREAVQDAIHAYQALGFFINFSFIVPSTSSMVIMAHSDINAHERSQLLSNMIPIVLASIQANSALDEALTILLKSLEPQQQAGLPDLAPEIIIPLCMVIPTLSSSHPDPLVRHQAFRILSLLLAASPGPLRFQILSDLTIDQDLPQMRIAAVGLVKEALLDALTSSSNIFASSAFLRVFGPILFRPSPPELFGSELTLGDFKDTPEPQRLTECLALYYILLNRDTSNLTGIRDSSTMLSIENALLKPLRTHLRNWLDDPTVSGEWTWPVMPL</sequence>
<dbReference type="Proteomes" id="UP000807353">
    <property type="component" value="Unassembled WGS sequence"/>
</dbReference>
<comment type="caution">
    <text evidence="1">The sequence shown here is derived from an EMBL/GenBank/DDBJ whole genome shotgun (WGS) entry which is preliminary data.</text>
</comment>
<proteinExistence type="predicted"/>
<reference evidence="1" key="1">
    <citation type="submission" date="2020-11" db="EMBL/GenBank/DDBJ databases">
        <authorList>
            <consortium name="DOE Joint Genome Institute"/>
            <person name="Ahrendt S."/>
            <person name="Riley R."/>
            <person name="Andreopoulos W."/>
            <person name="Labutti K."/>
            <person name="Pangilinan J."/>
            <person name="Ruiz-Duenas F.J."/>
            <person name="Barrasa J.M."/>
            <person name="Sanchez-Garcia M."/>
            <person name="Camarero S."/>
            <person name="Miyauchi S."/>
            <person name="Serrano A."/>
            <person name="Linde D."/>
            <person name="Babiker R."/>
            <person name="Drula E."/>
            <person name="Ayuso-Fernandez I."/>
            <person name="Pacheco R."/>
            <person name="Padilla G."/>
            <person name="Ferreira P."/>
            <person name="Barriuso J."/>
            <person name="Kellner H."/>
            <person name="Castanera R."/>
            <person name="Alfaro M."/>
            <person name="Ramirez L."/>
            <person name="Pisabarro A.G."/>
            <person name="Kuo A."/>
            <person name="Tritt A."/>
            <person name="Lipzen A."/>
            <person name="He G."/>
            <person name="Yan M."/>
            <person name="Ng V."/>
            <person name="Cullen D."/>
            <person name="Martin F."/>
            <person name="Rosso M.-N."/>
            <person name="Henrissat B."/>
            <person name="Hibbett D."/>
            <person name="Martinez A.T."/>
            <person name="Grigoriev I.V."/>
        </authorList>
    </citation>
    <scope>NUCLEOTIDE SEQUENCE</scope>
    <source>
        <strain evidence="1">CBS 247.69</strain>
    </source>
</reference>
<dbReference type="Pfam" id="PF08568">
    <property type="entry name" value="Kinetochor_Ybp2"/>
    <property type="match status" value="1"/>
</dbReference>
<protein>
    <submittedName>
        <fullName evidence="1">Uncharacterized protein</fullName>
    </submittedName>
</protein>
<evidence type="ECO:0000313" key="2">
    <source>
        <dbReference type="Proteomes" id="UP000807353"/>
    </source>
</evidence>
<dbReference type="AlphaFoldDB" id="A0A9P6CG70"/>
<evidence type="ECO:0000313" key="1">
    <source>
        <dbReference type="EMBL" id="KAF9459714.1"/>
    </source>
</evidence>
<name>A0A9P6CG70_9AGAR</name>
<gene>
    <name evidence="1" type="ORF">BDZ94DRAFT_990885</name>
</gene>
<accession>A0A9P6CG70</accession>
<dbReference type="InterPro" id="IPR013877">
    <property type="entry name" value="YAP-bd/ALF4/Glomulin"/>
</dbReference>
<organism evidence="1 2">
    <name type="scientific">Collybia nuda</name>
    <dbReference type="NCBI Taxonomy" id="64659"/>
    <lineage>
        <taxon>Eukaryota</taxon>
        <taxon>Fungi</taxon>
        <taxon>Dikarya</taxon>
        <taxon>Basidiomycota</taxon>
        <taxon>Agaricomycotina</taxon>
        <taxon>Agaricomycetes</taxon>
        <taxon>Agaricomycetidae</taxon>
        <taxon>Agaricales</taxon>
        <taxon>Tricholomatineae</taxon>
        <taxon>Clitocybaceae</taxon>
        <taxon>Collybia</taxon>
    </lineage>
</organism>
<dbReference type="EMBL" id="MU150311">
    <property type="protein sequence ID" value="KAF9459714.1"/>
    <property type="molecule type" value="Genomic_DNA"/>
</dbReference>
<keyword evidence="2" id="KW-1185">Reference proteome</keyword>